<dbReference type="Pfam" id="PF22458">
    <property type="entry name" value="RsmF-B_ferredox"/>
    <property type="match status" value="1"/>
</dbReference>
<dbReference type="FunFam" id="3.30.70.1170:FF:000003">
    <property type="entry name" value="16S rRNA (Cytosine(967)-C(5))-methyltransferase RsmB"/>
    <property type="match status" value="1"/>
</dbReference>
<dbReference type="InterPro" id="IPR001678">
    <property type="entry name" value="MeTrfase_RsmB-F_NOP2_dom"/>
</dbReference>
<dbReference type="InterPro" id="IPR023267">
    <property type="entry name" value="RCMT"/>
</dbReference>
<dbReference type="PANTHER" id="PTHR22807:SF53">
    <property type="entry name" value="RIBOSOMAL RNA SMALL SUBUNIT METHYLTRANSFERASE B-RELATED"/>
    <property type="match status" value="1"/>
</dbReference>
<dbReference type="SUPFAM" id="SSF48013">
    <property type="entry name" value="NusB-like"/>
    <property type="match status" value="1"/>
</dbReference>
<feature type="active site" description="Nucleophile" evidence="14">
    <location>
        <position position="383"/>
    </location>
</feature>
<evidence type="ECO:0000313" key="17">
    <source>
        <dbReference type="Proteomes" id="UP001209318"/>
    </source>
</evidence>
<evidence type="ECO:0000313" key="16">
    <source>
        <dbReference type="EMBL" id="MCU9612157.1"/>
    </source>
</evidence>
<evidence type="ECO:0000256" key="13">
    <source>
        <dbReference type="ARBA" id="ARBA00047283"/>
    </source>
</evidence>
<dbReference type="EC" id="2.1.1.176" evidence="4"/>
<evidence type="ECO:0000256" key="7">
    <source>
        <dbReference type="ARBA" id="ARBA00022603"/>
    </source>
</evidence>
<dbReference type="GO" id="GO:0006355">
    <property type="term" value="P:regulation of DNA-templated transcription"/>
    <property type="evidence" value="ECO:0007669"/>
    <property type="project" value="InterPro"/>
</dbReference>
<evidence type="ECO:0000256" key="8">
    <source>
        <dbReference type="ARBA" id="ARBA00022679"/>
    </source>
</evidence>
<dbReference type="FunFam" id="1.10.940.10:FF:000006">
    <property type="entry name" value="16S rRNA (Cytosine(967)-C(5))-methyltransferase RsmB"/>
    <property type="match status" value="1"/>
</dbReference>
<dbReference type="PRINTS" id="PR02008">
    <property type="entry name" value="RCMTFAMILY"/>
</dbReference>
<evidence type="ECO:0000256" key="6">
    <source>
        <dbReference type="ARBA" id="ARBA00022552"/>
    </source>
</evidence>
<dbReference type="SUPFAM" id="SSF53335">
    <property type="entry name" value="S-adenosyl-L-methionine-dependent methyltransferases"/>
    <property type="match status" value="1"/>
</dbReference>
<keyword evidence="5" id="KW-0963">Cytoplasm</keyword>
<comment type="catalytic activity">
    <reaction evidence="13">
        <text>cytidine(967) in 16S rRNA + S-adenosyl-L-methionine = 5-methylcytidine(967) in 16S rRNA + S-adenosyl-L-homocysteine + H(+)</text>
        <dbReference type="Rhea" id="RHEA:42748"/>
        <dbReference type="Rhea" id="RHEA-COMP:10219"/>
        <dbReference type="Rhea" id="RHEA-COMP:10220"/>
        <dbReference type="ChEBI" id="CHEBI:15378"/>
        <dbReference type="ChEBI" id="CHEBI:57856"/>
        <dbReference type="ChEBI" id="CHEBI:59789"/>
        <dbReference type="ChEBI" id="CHEBI:74483"/>
        <dbReference type="ChEBI" id="CHEBI:82748"/>
        <dbReference type="EC" id="2.1.1.176"/>
    </reaction>
</comment>
<dbReference type="Pfam" id="PF01029">
    <property type="entry name" value="NusB"/>
    <property type="match status" value="1"/>
</dbReference>
<dbReference type="InterPro" id="IPR006027">
    <property type="entry name" value="NusB_RsmB_TIM44"/>
</dbReference>
<dbReference type="GO" id="GO:0005737">
    <property type="term" value="C:cytoplasm"/>
    <property type="evidence" value="ECO:0007669"/>
    <property type="project" value="UniProtKB-SubCell"/>
</dbReference>
<evidence type="ECO:0000256" key="2">
    <source>
        <dbReference type="ARBA" id="ARBA00004496"/>
    </source>
</evidence>
<organism evidence="16 17">
    <name type="scientific">Perspicuibacillus lycopersici</name>
    <dbReference type="NCBI Taxonomy" id="1325689"/>
    <lineage>
        <taxon>Bacteria</taxon>
        <taxon>Bacillati</taxon>
        <taxon>Bacillota</taxon>
        <taxon>Bacilli</taxon>
        <taxon>Bacillales</taxon>
        <taxon>Bacillaceae</taxon>
        <taxon>Perspicuibacillus</taxon>
    </lineage>
</organism>
<protein>
    <recommendedName>
        <fullName evidence="4">16S rRNA (cytosine(967)-C(5))-methyltransferase</fullName>
        <ecNumber evidence="4">2.1.1.176</ecNumber>
    </recommendedName>
    <alternativeName>
        <fullName evidence="11">16S rRNA m5C967 methyltransferase</fullName>
    </alternativeName>
    <alternativeName>
        <fullName evidence="12">rRNA (cytosine-C(5)-)-methyltransferase RsmB</fullName>
    </alternativeName>
</protein>
<evidence type="ECO:0000256" key="3">
    <source>
        <dbReference type="ARBA" id="ARBA00007494"/>
    </source>
</evidence>
<evidence type="ECO:0000256" key="1">
    <source>
        <dbReference type="ARBA" id="ARBA00002724"/>
    </source>
</evidence>
<evidence type="ECO:0000259" key="15">
    <source>
        <dbReference type="PROSITE" id="PS51686"/>
    </source>
</evidence>
<sequence length="448" mass="50497">MTKHKRVREAALEILETIEREQAYSNLLLNNTIEKNEFSPVDAALLTEITYGTLQKQMTIDFYLAPFLKKQKKLENWVRQLLRLSVYQMAFLTKIPERAIFHEAVEIAKKRGHKGISSLVNGVLRSIQRSGFPSFNTIKDANERLAIETSHPQWLVNRWVKQFGFERTKAMCIENLEAPQQTARINEWLTSKDEVMAMLAAEGFAVEASDSIPNAIKSVKGNLVKSNVFKKGFITIQDESSMLVGFALAPKEGEKILDACAAPGGKTTHIGEKMKNTGEIIALDLHEHKIKLIRENATRLKLTNIKAEKMDSKLVDTHFPKESFDKILVDAPCSGLGVVKRKPDIKYSKREADIERLANIQLELLSHAADLVKKGGILVYSTCTVDRHENAGVAKKFLDSHPEFFADDTLVERMPVSIRSFVSGNQVEILPQDLKSDGFFIACFRKKV</sequence>
<reference evidence="16" key="1">
    <citation type="submission" date="2022-10" db="EMBL/GenBank/DDBJ databases">
        <title>Description of Fervidibacillus gen. nov. in the family Fervidibacillaceae fam. nov. with two species, Fervidibacillus albus sp. nov., and Fervidibacillus halotolerans sp. nov., isolated from tidal flat sediments.</title>
        <authorList>
            <person name="Kwon K.K."/>
            <person name="Yang S.-H."/>
        </authorList>
    </citation>
    <scope>NUCLEOTIDE SEQUENCE</scope>
    <source>
        <strain evidence="16">JCM 19140</strain>
    </source>
</reference>
<dbReference type="InterPro" id="IPR049560">
    <property type="entry name" value="MeTrfase_RsmB-F_NOP2_cat"/>
</dbReference>
<feature type="binding site" evidence="14">
    <location>
        <position position="311"/>
    </location>
    <ligand>
        <name>S-adenosyl-L-methionine</name>
        <dbReference type="ChEBI" id="CHEBI:59789"/>
    </ligand>
</feature>
<evidence type="ECO:0000256" key="14">
    <source>
        <dbReference type="PROSITE-ProRule" id="PRU01023"/>
    </source>
</evidence>
<dbReference type="InterPro" id="IPR029063">
    <property type="entry name" value="SAM-dependent_MTases_sf"/>
</dbReference>
<dbReference type="PANTHER" id="PTHR22807">
    <property type="entry name" value="NOP2 YEAST -RELATED NOL1/NOP2/FMU SUN DOMAIN-CONTAINING"/>
    <property type="match status" value="1"/>
</dbReference>
<dbReference type="EMBL" id="JAOUSF010000001">
    <property type="protein sequence ID" value="MCU9612157.1"/>
    <property type="molecule type" value="Genomic_DNA"/>
</dbReference>
<comment type="similarity">
    <text evidence="3 14">Belongs to the class I-like SAM-binding methyltransferase superfamily. RsmB/NOP family.</text>
</comment>
<dbReference type="Pfam" id="PF01189">
    <property type="entry name" value="Methyltr_RsmB-F"/>
    <property type="match status" value="1"/>
</dbReference>
<dbReference type="InterPro" id="IPR035926">
    <property type="entry name" value="NusB-like_sf"/>
</dbReference>
<evidence type="ECO:0000256" key="4">
    <source>
        <dbReference type="ARBA" id="ARBA00012140"/>
    </source>
</evidence>
<dbReference type="CDD" id="cd02440">
    <property type="entry name" value="AdoMet_MTases"/>
    <property type="match status" value="1"/>
</dbReference>
<accession>A0AAE3IPP6</accession>
<dbReference type="Gene3D" id="1.10.940.10">
    <property type="entry name" value="NusB-like"/>
    <property type="match status" value="1"/>
</dbReference>
<dbReference type="FunFam" id="3.40.50.150:FF:000022">
    <property type="entry name" value="Ribosomal RNA small subunit methyltransferase B"/>
    <property type="match status" value="1"/>
</dbReference>
<evidence type="ECO:0000256" key="9">
    <source>
        <dbReference type="ARBA" id="ARBA00022691"/>
    </source>
</evidence>
<keyword evidence="17" id="KW-1185">Reference proteome</keyword>
<feature type="domain" description="SAM-dependent MTase RsmB/NOP-type" evidence="15">
    <location>
        <begin position="171"/>
        <end position="447"/>
    </location>
</feature>
<dbReference type="InterPro" id="IPR054728">
    <property type="entry name" value="RsmB-like_ferredoxin"/>
</dbReference>
<comment type="subcellular location">
    <subcellularLocation>
        <location evidence="2">Cytoplasm</location>
    </subcellularLocation>
</comment>
<evidence type="ECO:0000256" key="10">
    <source>
        <dbReference type="ARBA" id="ARBA00022884"/>
    </source>
</evidence>
<comment type="caution">
    <text evidence="16">The sequence shown here is derived from an EMBL/GenBank/DDBJ whole genome shotgun (WGS) entry which is preliminary data.</text>
</comment>
<dbReference type="NCBIfam" id="TIGR00563">
    <property type="entry name" value="rsmB"/>
    <property type="match status" value="1"/>
</dbReference>
<keyword evidence="9 14" id="KW-0949">S-adenosyl-L-methionine</keyword>
<dbReference type="InterPro" id="IPR018314">
    <property type="entry name" value="RsmB/NOL1/NOP2-like_CS"/>
</dbReference>
<evidence type="ECO:0000256" key="11">
    <source>
        <dbReference type="ARBA" id="ARBA00030399"/>
    </source>
</evidence>
<dbReference type="PROSITE" id="PS01153">
    <property type="entry name" value="NOL1_NOP2_SUN"/>
    <property type="match status" value="1"/>
</dbReference>
<gene>
    <name evidence="16" type="primary">rsmB</name>
    <name evidence="16" type="ORF">OEV98_01110</name>
</gene>
<dbReference type="InterPro" id="IPR004573">
    <property type="entry name" value="rRNA_ssu_MeTfrase_B"/>
</dbReference>
<keyword evidence="6" id="KW-0698">rRNA processing</keyword>
<feature type="binding site" evidence="14">
    <location>
        <begin position="260"/>
        <end position="266"/>
    </location>
    <ligand>
        <name>S-adenosyl-L-methionine</name>
        <dbReference type="ChEBI" id="CHEBI:59789"/>
    </ligand>
</feature>
<name>A0AAE3IPP6_9BACI</name>
<dbReference type="Proteomes" id="UP001209318">
    <property type="component" value="Unassembled WGS sequence"/>
</dbReference>
<feature type="binding site" evidence="14">
    <location>
        <position position="284"/>
    </location>
    <ligand>
        <name>S-adenosyl-L-methionine</name>
        <dbReference type="ChEBI" id="CHEBI:59789"/>
    </ligand>
</feature>
<feature type="binding site" evidence="14">
    <location>
        <position position="330"/>
    </location>
    <ligand>
        <name>S-adenosyl-L-methionine</name>
        <dbReference type="ChEBI" id="CHEBI:59789"/>
    </ligand>
</feature>
<dbReference type="GO" id="GO:0008649">
    <property type="term" value="F:rRNA methyltransferase activity"/>
    <property type="evidence" value="ECO:0007669"/>
    <property type="project" value="InterPro"/>
</dbReference>
<dbReference type="Gene3D" id="3.30.70.1170">
    <property type="entry name" value="Sun protein, domain 3"/>
    <property type="match status" value="1"/>
</dbReference>
<dbReference type="GO" id="GO:0003723">
    <property type="term" value="F:RNA binding"/>
    <property type="evidence" value="ECO:0007669"/>
    <property type="project" value="UniProtKB-UniRule"/>
</dbReference>
<proteinExistence type="inferred from homology"/>
<evidence type="ECO:0000256" key="5">
    <source>
        <dbReference type="ARBA" id="ARBA00022490"/>
    </source>
</evidence>
<dbReference type="Gene3D" id="3.40.50.150">
    <property type="entry name" value="Vaccinia Virus protein VP39"/>
    <property type="match status" value="1"/>
</dbReference>
<keyword evidence="8 14" id="KW-0808">Transferase</keyword>
<keyword evidence="7 14" id="KW-0489">Methyltransferase</keyword>
<dbReference type="NCBIfam" id="NF011494">
    <property type="entry name" value="PRK14902.1"/>
    <property type="match status" value="1"/>
</dbReference>
<dbReference type="RefSeq" id="WP_263071293.1">
    <property type="nucleotide sequence ID" value="NZ_JAOUSF010000001.1"/>
</dbReference>
<comment type="function">
    <text evidence="1">Specifically methylates the cytosine at position 967 (m5C967) of 16S rRNA.</text>
</comment>
<dbReference type="PROSITE" id="PS51686">
    <property type="entry name" value="SAM_MT_RSMB_NOP"/>
    <property type="match status" value="1"/>
</dbReference>
<dbReference type="AlphaFoldDB" id="A0AAE3IPP6"/>
<evidence type="ECO:0000256" key="12">
    <source>
        <dbReference type="ARBA" id="ARBA00031088"/>
    </source>
</evidence>
<keyword evidence="10 14" id="KW-0694">RNA-binding</keyword>